<dbReference type="Proteomes" id="UP000298805">
    <property type="component" value="Plasmid unnamed1"/>
</dbReference>
<evidence type="ECO:0000313" key="1">
    <source>
        <dbReference type="EMBL" id="QDD68180.1"/>
    </source>
</evidence>
<dbReference type="AlphaFoldDB" id="A0AAJ4RB60"/>
<proteinExistence type="predicted"/>
<sequence>MSEYSVILNLTQHNATEEQKKAGVIDLPSAYQEKLKALLTFNELPQCEEVQKRAREIYDLVIEFCLDENSPVRDEVKSMITGEIKEDKLYLDENEFKKLNIAFMIGGALWLMKPLVEELENIGTPLFAFTKRVVEEVKKEDGSIEKKAIFKHEGFVTAC</sequence>
<dbReference type="Proteomes" id="UP000272781">
    <property type="component" value="Unassembled WGS sequence"/>
</dbReference>
<accession>A0AAJ4RB60</accession>
<keyword evidence="1" id="KW-0614">Plasmid</keyword>
<organism evidence="2 3">
    <name type="scientific">Caminibacter pacificus</name>
    <dbReference type="NCBI Taxonomy" id="1424653"/>
    <lineage>
        <taxon>Bacteria</taxon>
        <taxon>Pseudomonadati</taxon>
        <taxon>Campylobacterota</taxon>
        <taxon>Epsilonproteobacteria</taxon>
        <taxon>Nautiliales</taxon>
        <taxon>Nautiliaceae</taxon>
        <taxon>Caminibacter</taxon>
    </lineage>
</organism>
<geneLocation type="plasmid" evidence="1 4">
    <name>unnamed1</name>
</geneLocation>
<reference evidence="1 4" key="2">
    <citation type="submission" date="2019-06" db="EMBL/GenBank/DDBJ databases">
        <title>A comparative analysis of the Nautiliaceae.</title>
        <authorList>
            <person name="Grosche A."/>
            <person name="Smedile F."/>
            <person name="Vetriani C."/>
        </authorList>
    </citation>
    <scope>NUCLEOTIDE SEQUENCE [LARGE SCALE GENOMIC DNA]</scope>
    <source>
        <strain evidence="1 4">TB6</strain>
        <plasmid evidence="1 4">unnamed1</plasmid>
    </source>
</reference>
<name>A0AAJ4RB60_9BACT</name>
<reference evidence="2 3" key="1">
    <citation type="submission" date="2018-11" db="EMBL/GenBank/DDBJ databases">
        <title>Genomic Encyclopedia of Type Strains, Phase IV (KMG-IV): sequencing the most valuable type-strain genomes for metagenomic binning, comparative biology and taxonomic classification.</title>
        <authorList>
            <person name="Goeker M."/>
        </authorList>
    </citation>
    <scope>NUCLEOTIDE SEQUENCE [LARGE SCALE GENOMIC DNA]</scope>
    <source>
        <strain evidence="2 3">DSM 27783</strain>
    </source>
</reference>
<evidence type="ECO:0000313" key="4">
    <source>
        <dbReference type="Proteomes" id="UP000298805"/>
    </source>
</evidence>
<evidence type="ECO:0000313" key="2">
    <source>
        <dbReference type="EMBL" id="ROR38693.1"/>
    </source>
</evidence>
<evidence type="ECO:0000313" key="3">
    <source>
        <dbReference type="Proteomes" id="UP000272781"/>
    </source>
</evidence>
<gene>
    <name evidence="1" type="ORF">C6V80_10015</name>
    <name evidence="2" type="ORF">EDC58_1908</name>
</gene>
<dbReference type="EMBL" id="RJVK01000006">
    <property type="protein sequence ID" value="ROR38693.1"/>
    <property type="molecule type" value="Genomic_DNA"/>
</dbReference>
<dbReference type="RefSeq" id="WP_123353280.1">
    <property type="nucleotide sequence ID" value="NZ_CP040940.1"/>
</dbReference>
<protein>
    <submittedName>
        <fullName evidence="2">Uncharacterized protein</fullName>
    </submittedName>
</protein>
<keyword evidence="4" id="KW-1185">Reference proteome</keyword>
<dbReference type="EMBL" id="CP040940">
    <property type="protein sequence ID" value="QDD68180.1"/>
    <property type="molecule type" value="Genomic_DNA"/>
</dbReference>